<dbReference type="SUPFAM" id="SSF51126">
    <property type="entry name" value="Pectin lyase-like"/>
    <property type="match status" value="1"/>
</dbReference>
<dbReference type="Proteomes" id="UP000282311">
    <property type="component" value="Unassembled WGS sequence"/>
</dbReference>
<evidence type="ECO:0000259" key="1">
    <source>
        <dbReference type="Pfam" id="PF12708"/>
    </source>
</evidence>
<dbReference type="OrthoDB" id="2496562at2"/>
<dbReference type="Gene3D" id="2.160.20.10">
    <property type="entry name" value="Single-stranded right-handed beta-helix, Pectin lyase-like"/>
    <property type="match status" value="1"/>
</dbReference>
<protein>
    <recommendedName>
        <fullName evidence="1">Rhamnogalacturonase A/B/Epimerase-like pectate lyase domain-containing protein</fullName>
    </recommendedName>
</protein>
<keyword evidence="3" id="KW-1185">Reference proteome</keyword>
<dbReference type="InterPro" id="IPR012334">
    <property type="entry name" value="Pectin_lyas_fold"/>
</dbReference>
<dbReference type="InterPro" id="IPR024535">
    <property type="entry name" value="RHGA/B-epi-like_pectate_lyase"/>
</dbReference>
<name>A0A3B0AVX2_9BACL</name>
<organism evidence="2 3">
    <name type="scientific">Paenibacillus ginsengarvi</name>
    <dbReference type="NCBI Taxonomy" id="400777"/>
    <lineage>
        <taxon>Bacteria</taxon>
        <taxon>Bacillati</taxon>
        <taxon>Bacillota</taxon>
        <taxon>Bacilli</taxon>
        <taxon>Bacillales</taxon>
        <taxon>Paenibacillaceae</taxon>
        <taxon>Paenibacillus</taxon>
    </lineage>
</organism>
<dbReference type="Pfam" id="PF12708">
    <property type="entry name" value="Pect-lyase_RHGA_epim"/>
    <property type="match status" value="1"/>
</dbReference>
<comment type="caution">
    <text evidence="2">The sequence shown here is derived from an EMBL/GenBank/DDBJ whole genome shotgun (WGS) entry which is preliminary data.</text>
</comment>
<evidence type="ECO:0000313" key="3">
    <source>
        <dbReference type="Proteomes" id="UP000282311"/>
    </source>
</evidence>
<evidence type="ECO:0000313" key="2">
    <source>
        <dbReference type="EMBL" id="RKN64459.1"/>
    </source>
</evidence>
<proteinExistence type="predicted"/>
<dbReference type="AlphaFoldDB" id="A0A3B0AVX2"/>
<dbReference type="EMBL" id="RBAH01000042">
    <property type="protein sequence ID" value="RKN64459.1"/>
    <property type="molecule type" value="Genomic_DNA"/>
</dbReference>
<reference evidence="2 3" key="1">
    <citation type="journal article" date="2007" name="Int. J. Syst. Evol. Microbiol.">
        <title>Paenibacillus ginsengarvi sp. nov., isolated from soil from ginseng cultivation.</title>
        <authorList>
            <person name="Yoon M.H."/>
            <person name="Ten L.N."/>
            <person name="Im W.T."/>
        </authorList>
    </citation>
    <scope>NUCLEOTIDE SEQUENCE [LARGE SCALE GENOMIC DNA]</scope>
    <source>
        <strain evidence="2 3">KCTC 13059</strain>
    </source>
</reference>
<sequence>MSRRKAIAAIGAGTVAAAGLAAILPKGIAFGQTVAGAVYGDGEACCGAPYVTIAELRSDTAPTAPDGLYYVTDAGREGEFAYDANDASSTDDGGTIFISVSGKRYKRLAGRWPASVYNVKWFGAKGDNTADDSAAFQAAINKAQEQYAVDKTGGTVYVPPGRYRVTGLTVRRPYVTIKGEGHGSSILMNYHNSAPVLDIQRDDSTTISLHDFELRDVMIKNNVNRLAGDRPLVTAKLLVSSRFTNVVFRNSNAFEGGSGYNGSGLKILNGFELAFTSCTFSHFLKGYAVDMPCDSLNIGNYHFLDCLWMYCVHGLLLGRGSKSMANSTLLSNPKFVAWQGGNYVKECKVKYAQTTVASSPAANQVTLTNASGFESGQVVLVGSEDRLTPALISAVSGSTLTLDRSVTVQNGDTVLQGTVAVVSGWCAQEVRINVGHFEGCDVGLLASNHLGLITIDGVHAGNSSNIVVIDDQVQYLSLQNSRVFASDPNHLWPDWFTVVRITKLDSHDNIILLDNNMIEGGSAYVSYAGREVYNQTSYQPKVRFQSRQAGAVYTGNFPQTFSGSVTIGGSWSGPHLIMGTYHLWVDGSGALRLKNGAPTGDLDGSPV</sequence>
<feature type="domain" description="Rhamnogalacturonase A/B/Epimerase-like pectate lyase" evidence="1">
    <location>
        <begin position="117"/>
        <end position="205"/>
    </location>
</feature>
<dbReference type="InterPro" id="IPR011050">
    <property type="entry name" value="Pectin_lyase_fold/virulence"/>
</dbReference>
<accession>A0A3B0AVX2</accession>
<gene>
    <name evidence="2" type="ORF">D7M11_33880</name>
</gene>